<feature type="signal peptide" evidence="1">
    <location>
        <begin position="1"/>
        <end position="34"/>
    </location>
</feature>
<dbReference type="Pfam" id="PF11162">
    <property type="entry name" value="DUF2946"/>
    <property type="match status" value="1"/>
</dbReference>
<dbReference type="Proteomes" id="UP000252357">
    <property type="component" value="Unassembled WGS sequence"/>
</dbReference>
<keyword evidence="3" id="KW-1185">Reference proteome</keyword>
<comment type="caution">
    <text evidence="2">The sequence shown here is derived from an EMBL/GenBank/DDBJ whole genome shotgun (WGS) entry which is preliminary data.</text>
</comment>
<organism evidence="2 3">
    <name type="scientific">Parvibium lacunae</name>
    <dbReference type="NCBI Taxonomy" id="1888893"/>
    <lineage>
        <taxon>Bacteria</taxon>
        <taxon>Pseudomonadati</taxon>
        <taxon>Pseudomonadota</taxon>
        <taxon>Betaproteobacteria</taxon>
        <taxon>Burkholderiales</taxon>
        <taxon>Alcaligenaceae</taxon>
        <taxon>Parvibium</taxon>
    </lineage>
</organism>
<gene>
    <name evidence="2" type="ORF">DU000_01490</name>
</gene>
<accession>A0A368L792</accession>
<keyword evidence="1" id="KW-0732">Signal</keyword>
<evidence type="ECO:0000256" key="1">
    <source>
        <dbReference type="SAM" id="SignalP"/>
    </source>
</evidence>
<feature type="chain" id="PRO_5016761853" evidence="1">
    <location>
        <begin position="35"/>
        <end position="139"/>
    </location>
</feature>
<dbReference type="InterPro" id="IPR021333">
    <property type="entry name" value="DUF2946"/>
</dbReference>
<reference evidence="2 3" key="1">
    <citation type="journal article" date="2018" name="Int. J. Syst. Evol. Microbiol.">
        <title>Parvibium lacunae gen. nov., sp. nov., a new member of the family Alcaligenaceae isolated from a freshwater pond.</title>
        <authorList>
            <person name="Chen W.M."/>
            <person name="Xie P.B."/>
            <person name="Hsu M.Y."/>
            <person name="Sheu S.Y."/>
        </authorList>
    </citation>
    <scope>NUCLEOTIDE SEQUENCE [LARGE SCALE GENOMIC DNA]</scope>
    <source>
        <strain evidence="2 3">KMB9</strain>
    </source>
</reference>
<proteinExistence type="predicted"/>
<dbReference type="EMBL" id="QPGB01000001">
    <property type="protein sequence ID" value="RCS59432.1"/>
    <property type="molecule type" value="Genomic_DNA"/>
</dbReference>
<sequence length="139" mass="14927">MPSMKLNRAHSKLLAAITAWVMAFAALAPSVSHALMMQKAKDGSWLEVCTAQGSKWIKVNKQFDPPGSINLNSDTSKSADVHIQHGKCCVADLPAATLPVLPPALVQASLSATEPTLFYRAPRPLFIWAAIQARAPPRA</sequence>
<name>A0A368L792_9BURK</name>
<dbReference type="AlphaFoldDB" id="A0A368L792"/>
<evidence type="ECO:0000313" key="3">
    <source>
        <dbReference type="Proteomes" id="UP000252357"/>
    </source>
</evidence>
<evidence type="ECO:0000313" key="2">
    <source>
        <dbReference type="EMBL" id="RCS59432.1"/>
    </source>
</evidence>
<protein>
    <submittedName>
        <fullName evidence="2">DUF2946 domain-containing protein</fullName>
    </submittedName>
</protein>